<protein>
    <submittedName>
        <fullName evidence="1">Uncharacterized protein</fullName>
    </submittedName>
</protein>
<organism evidence="1 2">
    <name type="scientific">Hibiscus sabdariffa</name>
    <name type="common">roselle</name>
    <dbReference type="NCBI Taxonomy" id="183260"/>
    <lineage>
        <taxon>Eukaryota</taxon>
        <taxon>Viridiplantae</taxon>
        <taxon>Streptophyta</taxon>
        <taxon>Embryophyta</taxon>
        <taxon>Tracheophyta</taxon>
        <taxon>Spermatophyta</taxon>
        <taxon>Magnoliopsida</taxon>
        <taxon>eudicotyledons</taxon>
        <taxon>Gunneridae</taxon>
        <taxon>Pentapetalae</taxon>
        <taxon>rosids</taxon>
        <taxon>malvids</taxon>
        <taxon>Malvales</taxon>
        <taxon>Malvaceae</taxon>
        <taxon>Malvoideae</taxon>
        <taxon>Hibiscus</taxon>
    </lineage>
</organism>
<name>A0ABR2TZR4_9ROSI</name>
<dbReference type="EMBL" id="JBBPBN010000003">
    <property type="protein sequence ID" value="KAK9042789.1"/>
    <property type="molecule type" value="Genomic_DNA"/>
</dbReference>
<reference evidence="1 2" key="1">
    <citation type="journal article" date="2024" name="G3 (Bethesda)">
        <title>Genome assembly of Hibiscus sabdariffa L. provides insights into metabolisms of medicinal natural products.</title>
        <authorList>
            <person name="Kim T."/>
        </authorList>
    </citation>
    <scope>NUCLEOTIDE SEQUENCE [LARGE SCALE GENOMIC DNA]</scope>
    <source>
        <strain evidence="1">TK-2024</strain>
        <tissue evidence="1">Old leaves</tissue>
    </source>
</reference>
<gene>
    <name evidence="1" type="ORF">V6N11_071146</name>
</gene>
<comment type="caution">
    <text evidence="1">The sequence shown here is derived from an EMBL/GenBank/DDBJ whole genome shotgun (WGS) entry which is preliminary data.</text>
</comment>
<evidence type="ECO:0000313" key="2">
    <source>
        <dbReference type="Proteomes" id="UP001396334"/>
    </source>
</evidence>
<keyword evidence="2" id="KW-1185">Reference proteome</keyword>
<evidence type="ECO:0000313" key="1">
    <source>
        <dbReference type="EMBL" id="KAK9042789.1"/>
    </source>
</evidence>
<accession>A0ABR2TZR4</accession>
<sequence length="81" mass="8722">MAGSTEETVVPNSLLSKGTVEKIWTGIRDLSKCEVGSEHAHVVSGPVNVSLLNNERAKIAKKVEYKGQQRKVSNAAGFVIE</sequence>
<proteinExistence type="predicted"/>
<dbReference type="Proteomes" id="UP001396334">
    <property type="component" value="Unassembled WGS sequence"/>
</dbReference>